<sequence length="293" mass="33312">MSLIGDGQFVVRDFTFDAYERLPQTLNERGYETYSVASFLETETVPERYAIVRHDVDRRPRIARSMAHLESEHGIEATYYLRTSTFSPEFARTLVDLGHEVGYHYEDLARARGNRELAYEEFERNLEQFRAHVDVTTACSHGSPLSPHLNTDMWDDARPPERYGLNGTAYGSIETDDTDPRKPTYVSDTGRHWGVVDSTMGRIDTTEDLIDLLESGVCPRLYVLAHPSRWARSRGEFVERVSWDVAAEAGKRAVVPLHRAQGRVRSAADEAVRAMSRPVAMSRNALGMTTRKR</sequence>
<proteinExistence type="predicted"/>
<dbReference type="SUPFAM" id="SSF88713">
    <property type="entry name" value="Glycoside hydrolase/deacetylase"/>
    <property type="match status" value="1"/>
</dbReference>
<evidence type="ECO:0008006" key="3">
    <source>
        <dbReference type="Google" id="ProtNLM"/>
    </source>
</evidence>
<dbReference type="GO" id="GO:0005975">
    <property type="term" value="P:carbohydrate metabolic process"/>
    <property type="evidence" value="ECO:0007669"/>
    <property type="project" value="InterPro"/>
</dbReference>
<gene>
    <name evidence="1" type="ORF">NGM29_04045</name>
</gene>
<dbReference type="Proteomes" id="UP001056855">
    <property type="component" value="Chromosome"/>
</dbReference>
<accession>A0A9E7SU75</accession>
<dbReference type="RefSeq" id="WP_254159120.1">
    <property type="nucleotide sequence ID" value="NZ_CP100355.1"/>
</dbReference>
<keyword evidence="2" id="KW-1185">Reference proteome</keyword>
<dbReference type="EMBL" id="CP100355">
    <property type="protein sequence ID" value="UTF54459.1"/>
    <property type="molecule type" value="Genomic_DNA"/>
</dbReference>
<organism evidence="1 2">
    <name type="scientific">Natronosalvus rutilus</name>
    <dbReference type="NCBI Taxonomy" id="2953753"/>
    <lineage>
        <taxon>Archaea</taxon>
        <taxon>Methanobacteriati</taxon>
        <taxon>Methanobacteriota</taxon>
        <taxon>Stenosarchaea group</taxon>
        <taxon>Halobacteria</taxon>
        <taxon>Halobacteriales</taxon>
        <taxon>Natrialbaceae</taxon>
        <taxon>Natronosalvus</taxon>
    </lineage>
</organism>
<dbReference type="GeneID" id="73289189"/>
<dbReference type="KEGG" id="sawl:NGM29_04045"/>
<protein>
    <recommendedName>
        <fullName evidence="3">Polysaccharide deacetylase</fullName>
    </recommendedName>
</protein>
<evidence type="ECO:0000313" key="2">
    <source>
        <dbReference type="Proteomes" id="UP001056855"/>
    </source>
</evidence>
<name>A0A9E7SU75_9EURY</name>
<dbReference type="InterPro" id="IPR011330">
    <property type="entry name" value="Glyco_hydro/deAcase_b/a-brl"/>
</dbReference>
<reference evidence="1" key="1">
    <citation type="submission" date="2022-06" db="EMBL/GenBank/DDBJ databases">
        <title>Diverse halophilic archaea isolated from saline environments.</title>
        <authorList>
            <person name="Cui H.-L."/>
        </authorList>
    </citation>
    <scope>NUCLEOTIDE SEQUENCE</scope>
    <source>
        <strain evidence="1">WLHS1</strain>
    </source>
</reference>
<evidence type="ECO:0000313" key="1">
    <source>
        <dbReference type="EMBL" id="UTF54459.1"/>
    </source>
</evidence>
<dbReference type="AlphaFoldDB" id="A0A9E7SU75"/>